<dbReference type="Proteomes" id="UP000020595">
    <property type="component" value="Unassembled WGS sequence"/>
</dbReference>
<dbReference type="PATRIC" id="fig|1310613.3.peg.1982"/>
<organism evidence="1 2">
    <name type="scientific">Acinetobacter baumannii (strain 1295743)</name>
    <dbReference type="NCBI Taxonomy" id="1310613"/>
    <lineage>
        <taxon>Bacteria</taxon>
        <taxon>Pseudomonadati</taxon>
        <taxon>Pseudomonadota</taxon>
        <taxon>Gammaproteobacteria</taxon>
        <taxon>Moraxellales</taxon>
        <taxon>Moraxellaceae</taxon>
        <taxon>Acinetobacter</taxon>
        <taxon>Acinetobacter calcoaceticus/baumannii complex</taxon>
    </lineage>
</organism>
<evidence type="ECO:0000313" key="1">
    <source>
        <dbReference type="EMBL" id="EXB05628.1"/>
    </source>
</evidence>
<name>A0A009IPA9_ACIB9</name>
<sequence>MKHDIAEANPLELYFTPLRSNASQAANIKAIWFCRYWGVTPRNKA</sequence>
<dbReference type="AlphaFoldDB" id="A0A009IPA9"/>
<evidence type="ECO:0000313" key="2">
    <source>
        <dbReference type="Proteomes" id="UP000020595"/>
    </source>
</evidence>
<proteinExistence type="predicted"/>
<reference evidence="1 2" key="1">
    <citation type="submission" date="2014-02" db="EMBL/GenBank/DDBJ databases">
        <title>Comparative genomics and transcriptomics to identify genetic mechanisms underlying the emergence of carbapenem resistant Acinetobacter baumannii (CRAb).</title>
        <authorList>
            <person name="Harris A.D."/>
            <person name="Johnson K.J."/>
            <person name="George J."/>
            <person name="Shefchek K."/>
            <person name="Daugherty S.C."/>
            <person name="Parankush S."/>
            <person name="Sadzewicz L."/>
            <person name="Tallon L."/>
            <person name="Sengamalay N."/>
            <person name="Hazen T.H."/>
            <person name="Rasko D.A."/>
        </authorList>
    </citation>
    <scope>NUCLEOTIDE SEQUENCE [LARGE SCALE GENOMIC DNA]</scope>
    <source>
        <strain evidence="1 2">1295743</strain>
    </source>
</reference>
<protein>
    <submittedName>
        <fullName evidence="1">Uncharacterized protein</fullName>
    </submittedName>
</protein>
<gene>
    <name evidence="1" type="ORF">J512_2066</name>
</gene>
<dbReference type="EMBL" id="JEWH01000023">
    <property type="protein sequence ID" value="EXB05628.1"/>
    <property type="molecule type" value="Genomic_DNA"/>
</dbReference>
<accession>A0A009IPA9</accession>
<comment type="caution">
    <text evidence="1">The sequence shown here is derived from an EMBL/GenBank/DDBJ whole genome shotgun (WGS) entry which is preliminary data.</text>
</comment>